<keyword evidence="3 10" id="KW-0863">Zinc-finger</keyword>
<evidence type="ECO:0000256" key="8">
    <source>
        <dbReference type="ARBA" id="ARBA00023163"/>
    </source>
</evidence>
<comment type="similarity">
    <text evidence="1">Belongs to the type IV zinc-finger family. Class A subfamily.</text>
</comment>
<dbReference type="PROSITE" id="PS00344">
    <property type="entry name" value="GATA_ZN_FINGER_1"/>
    <property type="match status" value="1"/>
</dbReference>
<feature type="compositionally biased region" description="Low complexity" evidence="11">
    <location>
        <begin position="109"/>
        <end position="121"/>
    </location>
</feature>
<evidence type="ECO:0000256" key="1">
    <source>
        <dbReference type="ARBA" id="ARBA00005694"/>
    </source>
</evidence>
<dbReference type="InterPro" id="IPR013088">
    <property type="entry name" value="Znf_NHR/GATA"/>
</dbReference>
<evidence type="ECO:0000256" key="7">
    <source>
        <dbReference type="ARBA" id="ARBA00023159"/>
    </source>
</evidence>
<keyword evidence="5" id="KW-0805">Transcription regulation</keyword>
<accession>A0AAV1RKW1</accession>
<evidence type="ECO:0000259" key="12">
    <source>
        <dbReference type="PROSITE" id="PS50114"/>
    </source>
</evidence>
<protein>
    <recommendedName>
        <fullName evidence="12">GATA-type domain-containing protein</fullName>
    </recommendedName>
</protein>
<gene>
    <name evidence="13" type="ORF">DCAF_LOCUS11204</name>
</gene>
<dbReference type="GO" id="GO:0008270">
    <property type="term" value="F:zinc ion binding"/>
    <property type="evidence" value="ECO:0007669"/>
    <property type="project" value="UniProtKB-KW"/>
</dbReference>
<evidence type="ECO:0000256" key="2">
    <source>
        <dbReference type="ARBA" id="ARBA00022723"/>
    </source>
</evidence>
<dbReference type="SMART" id="SM00401">
    <property type="entry name" value="ZnF_GATA"/>
    <property type="match status" value="1"/>
</dbReference>
<feature type="region of interest" description="Disordered" evidence="11">
    <location>
        <begin position="90"/>
        <end position="121"/>
    </location>
</feature>
<dbReference type="PANTHER" id="PTHR45658">
    <property type="entry name" value="GATA TRANSCRIPTION FACTOR"/>
    <property type="match status" value="1"/>
</dbReference>
<dbReference type="PROSITE" id="PS50114">
    <property type="entry name" value="GATA_ZN_FINGER_2"/>
    <property type="match status" value="1"/>
</dbReference>
<dbReference type="Gene3D" id="3.30.50.10">
    <property type="entry name" value="Erythroid Transcription Factor GATA-1, subunit A"/>
    <property type="match status" value="1"/>
</dbReference>
<evidence type="ECO:0000313" key="13">
    <source>
        <dbReference type="EMBL" id="CAK7336197.1"/>
    </source>
</evidence>
<dbReference type="CDD" id="cd00202">
    <property type="entry name" value="ZnF_GATA"/>
    <property type="match status" value="1"/>
</dbReference>
<keyword evidence="9" id="KW-0539">Nucleus</keyword>
<evidence type="ECO:0000256" key="6">
    <source>
        <dbReference type="ARBA" id="ARBA00023125"/>
    </source>
</evidence>
<evidence type="ECO:0000256" key="5">
    <source>
        <dbReference type="ARBA" id="ARBA00023015"/>
    </source>
</evidence>
<name>A0AAV1RKW1_9ROSI</name>
<feature type="domain" description="GATA-type" evidence="12">
    <location>
        <begin position="173"/>
        <end position="209"/>
    </location>
</feature>
<sequence length="408" mass="46499">MESLDTAAGFMVDDLLDFGSDIGEEDDDEEHQNNNKKPRKALPSLNPNVLAPASFNVLEHTLLPEFAEEELEWLSNKDAFPTVETCFGIPSEEPGSIPKHHSPVSVLENSTTSSTSNSGNNSNSSIIMSYCSLRVPVKARSKHHHRRPREIQEQECWWSQENLMRRKPAVSVAKLGRKCQHCGVEKTPQWRAGPDGPKTLCNACGVRYKSGRLVPEYRPANSPTFSSKLHSNSHRKVVEMRKQKQMMGLAVVKPMDKGNALKRKKEVLGLKDQARRVIAPYLFMEQLVKRIYAYAKSEDNDVDDNLHIFLFFWHNQENPKIMTAHRKERTMHSLFDTDASFSGLTIDRTPYCDKYSSLDQLRWKEAWPWSVLKYLRIEKEHDSILGIRNPGKDINDLQSNSKTQPVGG</sequence>
<dbReference type="SUPFAM" id="SSF57716">
    <property type="entry name" value="Glucocorticoid receptor-like (DNA-binding domain)"/>
    <property type="match status" value="1"/>
</dbReference>
<dbReference type="AlphaFoldDB" id="A0AAV1RKW1"/>
<keyword evidence="4" id="KW-0862">Zinc</keyword>
<dbReference type="InterPro" id="IPR051140">
    <property type="entry name" value="GATA_TF"/>
</dbReference>
<organism evidence="13 14">
    <name type="scientific">Dovyalis caffra</name>
    <dbReference type="NCBI Taxonomy" id="77055"/>
    <lineage>
        <taxon>Eukaryota</taxon>
        <taxon>Viridiplantae</taxon>
        <taxon>Streptophyta</taxon>
        <taxon>Embryophyta</taxon>
        <taxon>Tracheophyta</taxon>
        <taxon>Spermatophyta</taxon>
        <taxon>Magnoliopsida</taxon>
        <taxon>eudicotyledons</taxon>
        <taxon>Gunneridae</taxon>
        <taxon>Pentapetalae</taxon>
        <taxon>rosids</taxon>
        <taxon>fabids</taxon>
        <taxon>Malpighiales</taxon>
        <taxon>Salicaceae</taxon>
        <taxon>Flacourtieae</taxon>
        <taxon>Dovyalis</taxon>
    </lineage>
</organism>
<feature type="compositionally biased region" description="Polar residues" evidence="11">
    <location>
        <begin position="396"/>
        <end position="408"/>
    </location>
</feature>
<dbReference type="GO" id="GO:0005634">
    <property type="term" value="C:nucleus"/>
    <property type="evidence" value="ECO:0007669"/>
    <property type="project" value="TreeGrafter"/>
</dbReference>
<keyword evidence="6" id="KW-0238">DNA-binding</keyword>
<comment type="caution">
    <text evidence="13">The sequence shown here is derived from an EMBL/GenBank/DDBJ whole genome shotgun (WGS) entry which is preliminary data.</text>
</comment>
<reference evidence="13 14" key="1">
    <citation type="submission" date="2024-01" db="EMBL/GenBank/DDBJ databases">
        <authorList>
            <person name="Waweru B."/>
        </authorList>
    </citation>
    <scope>NUCLEOTIDE SEQUENCE [LARGE SCALE GENOMIC DNA]</scope>
</reference>
<evidence type="ECO:0000256" key="4">
    <source>
        <dbReference type="ARBA" id="ARBA00022833"/>
    </source>
</evidence>
<dbReference type="GO" id="GO:0006355">
    <property type="term" value="P:regulation of DNA-templated transcription"/>
    <property type="evidence" value="ECO:0007669"/>
    <property type="project" value="InterPro"/>
</dbReference>
<evidence type="ECO:0000313" key="14">
    <source>
        <dbReference type="Proteomes" id="UP001314170"/>
    </source>
</evidence>
<dbReference type="PANTHER" id="PTHR45658:SF42">
    <property type="entry name" value="GATA TRANSCRIPTION FACTOR 1"/>
    <property type="match status" value="1"/>
</dbReference>
<dbReference type="FunFam" id="3.30.50.10:FF:000018">
    <property type="entry name" value="GATA transcription factor"/>
    <property type="match status" value="1"/>
</dbReference>
<dbReference type="InterPro" id="IPR000679">
    <property type="entry name" value="Znf_GATA"/>
</dbReference>
<keyword evidence="14" id="KW-1185">Reference proteome</keyword>
<evidence type="ECO:0000256" key="9">
    <source>
        <dbReference type="ARBA" id="ARBA00023242"/>
    </source>
</evidence>
<dbReference type="GO" id="GO:0043565">
    <property type="term" value="F:sequence-specific DNA binding"/>
    <property type="evidence" value="ECO:0007669"/>
    <property type="project" value="InterPro"/>
</dbReference>
<proteinExistence type="inferred from homology"/>
<dbReference type="GO" id="GO:0030154">
    <property type="term" value="P:cell differentiation"/>
    <property type="evidence" value="ECO:0007669"/>
    <property type="project" value="TreeGrafter"/>
</dbReference>
<evidence type="ECO:0000256" key="3">
    <source>
        <dbReference type="ARBA" id="ARBA00022771"/>
    </source>
</evidence>
<keyword evidence="2" id="KW-0479">Metal-binding</keyword>
<keyword evidence="7" id="KW-0010">Activator</keyword>
<dbReference type="Proteomes" id="UP001314170">
    <property type="component" value="Unassembled WGS sequence"/>
</dbReference>
<feature type="region of interest" description="Disordered" evidence="11">
    <location>
        <begin position="18"/>
        <end position="46"/>
    </location>
</feature>
<keyword evidence="8" id="KW-0804">Transcription</keyword>
<dbReference type="Pfam" id="PF00320">
    <property type="entry name" value="GATA"/>
    <property type="match status" value="1"/>
</dbReference>
<dbReference type="EMBL" id="CAWUPB010000994">
    <property type="protein sequence ID" value="CAK7336197.1"/>
    <property type="molecule type" value="Genomic_DNA"/>
</dbReference>
<evidence type="ECO:0000256" key="10">
    <source>
        <dbReference type="PROSITE-ProRule" id="PRU00094"/>
    </source>
</evidence>
<feature type="region of interest" description="Disordered" evidence="11">
    <location>
        <begin position="388"/>
        <end position="408"/>
    </location>
</feature>
<evidence type="ECO:0000256" key="11">
    <source>
        <dbReference type="SAM" id="MobiDB-lite"/>
    </source>
</evidence>